<dbReference type="EMBL" id="FXBM01000002">
    <property type="protein sequence ID" value="SMH46477.1"/>
    <property type="molecule type" value="Genomic_DNA"/>
</dbReference>
<keyword evidence="1" id="KW-0560">Oxidoreductase</keyword>
<dbReference type="Proteomes" id="UP000193711">
    <property type="component" value="Unassembled WGS sequence"/>
</dbReference>
<keyword evidence="3" id="KW-1185">Reference proteome</keyword>
<dbReference type="RefSeq" id="WP_085477105.1">
    <property type="nucleotide sequence ID" value="NZ_FXBM01000002.1"/>
</dbReference>
<evidence type="ECO:0000256" key="1">
    <source>
        <dbReference type="ARBA" id="ARBA00023002"/>
    </source>
</evidence>
<dbReference type="Pfam" id="PF00106">
    <property type="entry name" value="adh_short"/>
    <property type="match status" value="1"/>
</dbReference>
<name>A0A1X7P8J0_9MICO</name>
<dbReference type="GO" id="GO:0016491">
    <property type="term" value="F:oxidoreductase activity"/>
    <property type="evidence" value="ECO:0007669"/>
    <property type="project" value="UniProtKB-KW"/>
</dbReference>
<protein>
    <submittedName>
        <fullName evidence="2">Short-chain dehydrogenase</fullName>
    </submittedName>
</protein>
<sequence>MKALITGATSGIGAALARRFVLDGNDVVLVGRSVERLASTADALRAAAPSARIETEQADLADLAQVHQLADRLAAQDAPDVVVSNAALIAPVDERDAAGIPLTVVVNYLAVYVLLRRLAEAFPAHPSRFVIVGAEPAGSAGLVVEVDDLSYTDADLLFPDDDLRAFALYGHSKNMDVMLTYTLAARLAGTGITVNGVHPGVIGRTGIMSGVPGIDAKVAAMLGATSGHETEAETGAETPYWVATAPELAGRTGVFFADRAPVETAAHTTDAARLDRLWATSAALTGMSA</sequence>
<dbReference type="InterPro" id="IPR002347">
    <property type="entry name" value="SDR_fam"/>
</dbReference>
<dbReference type="OrthoDB" id="9810734at2"/>
<evidence type="ECO:0000313" key="2">
    <source>
        <dbReference type="EMBL" id="SMH46477.1"/>
    </source>
</evidence>
<gene>
    <name evidence="2" type="ORF">SAMN06295885_2759</name>
</gene>
<organism evidence="2 3">
    <name type="scientific">Rathayibacter oskolensis</name>
    <dbReference type="NCBI Taxonomy" id="1891671"/>
    <lineage>
        <taxon>Bacteria</taxon>
        <taxon>Bacillati</taxon>
        <taxon>Actinomycetota</taxon>
        <taxon>Actinomycetes</taxon>
        <taxon>Micrococcales</taxon>
        <taxon>Microbacteriaceae</taxon>
        <taxon>Rathayibacter</taxon>
    </lineage>
</organism>
<dbReference type="InterPro" id="IPR036291">
    <property type="entry name" value="NAD(P)-bd_dom_sf"/>
</dbReference>
<reference evidence="3" key="1">
    <citation type="submission" date="2017-04" db="EMBL/GenBank/DDBJ databases">
        <authorList>
            <person name="Varghese N."/>
            <person name="Submissions S."/>
        </authorList>
    </citation>
    <scope>NUCLEOTIDE SEQUENCE [LARGE SCALE GENOMIC DNA]</scope>
    <source>
        <strain evidence="3">VKM Ac-2121</strain>
    </source>
</reference>
<evidence type="ECO:0000313" key="3">
    <source>
        <dbReference type="Proteomes" id="UP000193711"/>
    </source>
</evidence>
<dbReference type="PANTHER" id="PTHR43157">
    <property type="entry name" value="PHOSPHATIDYLINOSITOL-GLYCAN BIOSYNTHESIS CLASS F PROTEIN-RELATED"/>
    <property type="match status" value="1"/>
</dbReference>
<proteinExistence type="predicted"/>
<dbReference type="PRINTS" id="PR00081">
    <property type="entry name" value="GDHRDH"/>
</dbReference>
<dbReference type="PANTHER" id="PTHR43157:SF31">
    <property type="entry name" value="PHOSPHATIDYLINOSITOL-GLYCAN BIOSYNTHESIS CLASS F PROTEIN"/>
    <property type="match status" value="1"/>
</dbReference>
<accession>A0A1X7P8J0</accession>
<dbReference type="STRING" id="1891671.SAMN06295885_2759"/>
<dbReference type="Gene3D" id="3.40.50.720">
    <property type="entry name" value="NAD(P)-binding Rossmann-like Domain"/>
    <property type="match status" value="1"/>
</dbReference>
<dbReference type="AlphaFoldDB" id="A0A1X7P8J0"/>
<dbReference type="SUPFAM" id="SSF51735">
    <property type="entry name" value="NAD(P)-binding Rossmann-fold domains"/>
    <property type="match status" value="1"/>
</dbReference>